<dbReference type="InterPro" id="IPR041628">
    <property type="entry name" value="ChlI/MoxR_AAA_lid"/>
</dbReference>
<dbReference type="AlphaFoldDB" id="A0A8J8BD05"/>
<feature type="compositionally biased region" description="Low complexity" evidence="4">
    <location>
        <begin position="66"/>
        <end position="78"/>
    </location>
</feature>
<dbReference type="GO" id="GO:0016887">
    <property type="term" value="F:ATP hydrolysis activity"/>
    <property type="evidence" value="ECO:0007669"/>
    <property type="project" value="InterPro"/>
</dbReference>
<dbReference type="Pfam" id="PF17863">
    <property type="entry name" value="AAA_lid_2"/>
    <property type="match status" value="1"/>
</dbReference>
<evidence type="ECO:0000256" key="3">
    <source>
        <dbReference type="ARBA" id="ARBA00061607"/>
    </source>
</evidence>
<feature type="compositionally biased region" description="Basic residues" evidence="4">
    <location>
        <begin position="43"/>
        <end position="54"/>
    </location>
</feature>
<evidence type="ECO:0000256" key="2">
    <source>
        <dbReference type="ARBA" id="ARBA00022840"/>
    </source>
</evidence>
<accession>A0A8J8BD05</accession>
<keyword evidence="1" id="KW-0547">Nucleotide-binding</keyword>
<proteinExistence type="inferred from homology"/>
<dbReference type="SUPFAM" id="SSF52540">
    <property type="entry name" value="P-loop containing nucleoside triphosphate hydrolases"/>
    <property type="match status" value="1"/>
</dbReference>
<feature type="domain" description="ChlI/MoxR AAA lid" evidence="6">
    <location>
        <begin position="431"/>
        <end position="501"/>
    </location>
</feature>
<organism evidence="7 8">
    <name type="scientific">Actinocrinis puniceicyclus</name>
    <dbReference type="NCBI Taxonomy" id="977794"/>
    <lineage>
        <taxon>Bacteria</taxon>
        <taxon>Bacillati</taxon>
        <taxon>Actinomycetota</taxon>
        <taxon>Actinomycetes</taxon>
        <taxon>Catenulisporales</taxon>
        <taxon>Actinospicaceae</taxon>
        <taxon>Actinocrinis</taxon>
    </lineage>
</organism>
<feature type="compositionally biased region" description="Low complexity" evidence="4">
    <location>
        <begin position="24"/>
        <end position="42"/>
    </location>
</feature>
<dbReference type="Gene3D" id="1.10.8.80">
    <property type="entry name" value="Magnesium chelatase subunit I, C-Terminal domain"/>
    <property type="match status" value="1"/>
</dbReference>
<evidence type="ECO:0000256" key="1">
    <source>
        <dbReference type="ARBA" id="ARBA00022741"/>
    </source>
</evidence>
<dbReference type="CDD" id="cd00009">
    <property type="entry name" value="AAA"/>
    <property type="match status" value="1"/>
</dbReference>
<evidence type="ECO:0000256" key="4">
    <source>
        <dbReference type="SAM" id="MobiDB-lite"/>
    </source>
</evidence>
<feature type="region of interest" description="Disordered" evidence="4">
    <location>
        <begin position="1"/>
        <end position="99"/>
    </location>
</feature>
<dbReference type="InterPro" id="IPR027417">
    <property type="entry name" value="P-loop_NTPase"/>
</dbReference>
<gene>
    <name evidence="7" type="ORF">KGA66_13540</name>
</gene>
<evidence type="ECO:0000313" key="8">
    <source>
        <dbReference type="Proteomes" id="UP000677913"/>
    </source>
</evidence>
<name>A0A8J8BD05_9ACTN</name>
<reference evidence="7" key="1">
    <citation type="submission" date="2021-04" db="EMBL/GenBank/DDBJ databases">
        <title>Genome based classification of Actinospica acidithermotolerans sp. nov., an actinobacterium isolated from an Indonesian hot spring.</title>
        <authorList>
            <person name="Kusuma A.B."/>
            <person name="Putra K.E."/>
            <person name="Nafisah S."/>
            <person name="Loh J."/>
            <person name="Nouioui I."/>
            <person name="Goodfellow M."/>
        </authorList>
    </citation>
    <scope>NUCLEOTIDE SEQUENCE</scope>
    <source>
        <strain evidence="7">DSM 45618</strain>
    </source>
</reference>
<dbReference type="Pfam" id="PF07726">
    <property type="entry name" value="AAA_3"/>
    <property type="match status" value="1"/>
</dbReference>
<keyword evidence="2" id="KW-0067">ATP-binding</keyword>
<dbReference type="Gene3D" id="3.40.50.300">
    <property type="entry name" value="P-loop containing nucleotide triphosphate hydrolases"/>
    <property type="match status" value="1"/>
</dbReference>
<dbReference type="InterPro" id="IPR011703">
    <property type="entry name" value="ATPase_AAA-3"/>
</dbReference>
<dbReference type="PANTHER" id="PTHR42759">
    <property type="entry name" value="MOXR FAMILY PROTEIN"/>
    <property type="match status" value="1"/>
</dbReference>
<evidence type="ECO:0000259" key="5">
    <source>
        <dbReference type="Pfam" id="PF07726"/>
    </source>
</evidence>
<dbReference type="InterPro" id="IPR050764">
    <property type="entry name" value="CbbQ/NirQ/NorQ/GpvN"/>
</dbReference>
<sequence length="516" mass="53992">MGDGGGVGARISGRLRAGAAPPTGTAVRGAPGRPARRLALSRARARPGPGRRGRVRVDRPAPPGVLGPAAAAPYAGPARAERQLPSAGAGCRPAGARSTPRNAVRGLWIGSGCNDTTASQPQDAKLLRLHGVGHEKEIARSGPIRKPSQTSPRGATGDDEEHEALENAVKTSAATAAGPQPAHAAGSGAGPVAVPAGLTPAQTGQRAHAVLDEVARAVVGKRPALELVLLGVLAGGHVLIEDLPGLGKTLLARSFATALGLEFTRIQFTPDLLPSDVTGAPFYDQRSGEMLFRPGPVFTHLLLADEINRTPPKTQAALLEAMAEGQVSVDGATRPLPRPFVVIATDNPIEYEGTYALPEAQLDRFLLRVRMGYLPPADETAMLRRRLDRAEPEAVLRALTDPAEVLAMRASLEAVEVDDDLLGYIIGLVTATRKHAQIQVGASPRGGLALVQLARGRAVLDGRDFVTPEDVKAVAVPALAHRITLRPELWVRRINADDVVQGIVDSVATPRTVPQP</sequence>
<protein>
    <submittedName>
        <fullName evidence="7">MoxR family ATPase</fullName>
    </submittedName>
</protein>
<feature type="compositionally biased region" description="Low complexity" evidence="4">
    <location>
        <begin position="173"/>
        <end position="199"/>
    </location>
</feature>
<comment type="similarity">
    <text evidence="3">Belongs to the MoxR family.</text>
</comment>
<evidence type="ECO:0000259" key="6">
    <source>
        <dbReference type="Pfam" id="PF17863"/>
    </source>
</evidence>
<comment type="caution">
    <text evidence="7">The sequence shown here is derived from an EMBL/GenBank/DDBJ whole genome shotgun (WGS) entry which is preliminary data.</text>
</comment>
<dbReference type="EMBL" id="JAGSXH010000041">
    <property type="protein sequence ID" value="MBS2964075.1"/>
    <property type="molecule type" value="Genomic_DNA"/>
</dbReference>
<feature type="domain" description="ATPase AAA-3" evidence="5">
    <location>
        <begin position="237"/>
        <end position="367"/>
    </location>
</feature>
<dbReference type="Proteomes" id="UP000677913">
    <property type="component" value="Unassembled WGS sequence"/>
</dbReference>
<dbReference type="GO" id="GO:0005524">
    <property type="term" value="F:ATP binding"/>
    <property type="evidence" value="ECO:0007669"/>
    <property type="project" value="UniProtKB-KW"/>
</dbReference>
<feature type="region of interest" description="Disordered" evidence="4">
    <location>
        <begin position="136"/>
        <end position="199"/>
    </location>
</feature>
<dbReference type="PANTHER" id="PTHR42759:SF5">
    <property type="entry name" value="METHANOL DEHYDROGENASE REGULATOR"/>
    <property type="match status" value="1"/>
</dbReference>
<evidence type="ECO:0000313" key="7">
    <source>
        <dbReference type="EMBL" id="MBS2964075.1"/>
    </source>
</evidence>
<keyword evidence="8" id="KW-1185">Reference proteome</keyword>
<dbReference type="FunFam" id="3.40.50.300:FF:000640">
    <property type="entry name" value="MoxR family ATPase"/>
    <property type="match status" value="1"/>
</dbReference>